<reference evidence="2" key="1">
    <citation type="submission" date="2023-06" db="EMBL/GenBank/DDBJ databases">
        <title>Genome-scale phylogeny and comparative genomics of the fungal order Sordariales.</title>
        <authorList>
            <consortium name="Lawrence Berkeley National Laboratory"/>
            <person name="Hensen N."/>
            <person name="Bonometti L."/>
            <person name="Westerberg I."/>
            <person name="Brannstrom I.O."/>
            <person name="Guillou S."/>
            <person name="Cros-Aarteil S."/>
            <person name="Calhoun S."/>
            <person name="Haridas S."/>
            <person name="Kuo A."/>
            <person name="Mondo S."/>
            <person name="Pangilinan J."/>
            <person name="Riley R."/>
            <person name="Labutti K."/>
            <person name="Andreopoulos B."/>
            <person name="Lipzen A."/>
            <person name="Chen C."/>
            <person name="Yanf M."/>
            <person name="Daum C."/>
            <person name="Ng V."/>
            <person name="Clum A."/>
            <person name="Steindorff A."/>
            <person name="Ohm R."/>
            <person name="Martin F."/>
            <person name="Silar P."/>
            <person name="Natvig D."/>
            <person name="Lalanne C."/>
            <person name="Gautier V."/>
            <person name="Ament-Velasquez S.L."/>
            <person name="Kruys A."/>
            <person name="Hutchinson M.I."/>
            <person name="Powell A.J."/>
            <person name="Barry K."/>
            <person name="Miller A.N."/>
            <person name="Grigoriev I.V."/>
            <person name="Debuchy R."/>
            <person name="Gladieux P."/>
            <person name="Thoren M.H."/>
            <person name="Johannesson H."/>
        </authorList>
    </citation>
    <scope>NUCLEOTIDE SEQUENCE</scope>
    <source>
        <strain evidence="2">SMH4607-1</strain>
    </source>
</reference>
<comment type="caution">
    <text evidence="2">The sequence shown here is derived from an EMBL/GenBank/DDBJ whole genome shotgun (WGS) entry which is preliminary data.</text>
</comment>
<evidence type="ECO:0000256" key="1">
    <source>
        <dbReference type="SAM" id="Phobius"/>
    </source>
</evidence>
<sequence>MASICWYGLLGSLKGGEGGISRACFLSTSCFIFFIFFFQPNDMLLMRGAQLIARTRLVANGTVCHVLFFRPSSLGHTMFYLAMSF</sequence>
<keyword evidence="3" id="KW-1185">Reference proteome</keyword>
<evidence type="ECO:0000313" key="3">
    <source>
        <dbReference type="Proteomes" id="UP001172102"/>
    </source>
</evidence>
<keyword evidence="1" id="KW-0812">Transmembrane</keyword>
<feature type="transmembrane region" description="Helical" evidence="1">
    <location>
        <begin position="20"/>
        <end position="38"/>
    </location>
</feature>
<dbReference type="AlphaFoldDB" id="A0AA40DZ65"/>
<dbReference type="EMBL" id="JAUKUA010000003">
    <property type="protein sequence ID" value="KAK0721085.1"/>
    <property type="molecule type" value="Genomic_DNA"/>
</dbReference>
<keyword evidence="1" id="KW-1133">Transmembrane helix</keyword>
<evidence type="ECO:0000313" key="2">
    <source>
        <dbReference type="EMBL" id="KAK0721085.1"/>
    </source>
</evidence>
<accession>A0AA40DZ65</accession>
<name>A0AA40DZ65_9PEZI</name>
<keyword evidence="1" id="KW-0472">Membrane</keyword>
<protein>
    <submittedName>
        <fullName evidence="2">Uncharacterized protein</fullName>
    </submittedName>
</protein>
<gene>
    <name evidence="2" type="ORF">B0H67DRAFT_578095</name>
</gene>
<organism evidence="2 3">
    <name type="scientific">Lasiosphaeris hirsuta</name>
    <dbReference type="NCBI Taxonomy" id="260670"/>
    <lineage>
        <taxon>Eukaryota</taxon>
        <taxon>Fungi</taxon>
        <taxon>Dikarya</taxon>
        <taxon>Ascomycota</taxon>
        <taxon>Pezizomycotina</taxon>
        <taxon>Sordariomycetes</taxon>
        <taxon>Sordariomycetidae</taxon>
        <taxon>Sordariales</taxon>
        <taxon>Lasiosphaeriaceae</taxon>
        <taxon>Lasiosphaeris</taxon>
    </lineage>
</organism>
<proteinExistence type="predicted"/>
<dbReference type="Proteomes" id="UP001172102">
    <property type="component" value="Unassembled WGS sequence"/>
</dbReference>